<dbReference type="OMA" id="RWWISRV"/>
<reference evidence="2 3" key="1">
    <citation type="journal article" date="2013" name="Front. Plant Sci.">
        <title>The Reference Genome of the Halophytic Plant Eutrema salsugineum.</title>
        <authorList>
            <person name="Yang R."/>
            <person name="Jarvis D.E."/>
            <person name="Chen H."/>
            <person name="Beilstein M.A."/>
            <person name="Grimwood J."/>
            <person name="Jenkins J."/>
            <person name="Shu S."/>
            <person name="Prochnik S."/>
            <person name="Xin M."/>
            <person name="Ma C."/>
            <person name="Schmutz J."/>
            <person name="Wing R.A."/>
            <person name="Mitchell-Olds T."/>
            <person name="Schumaker K.S."/>
            <person name="Wang X."/>
        </authorList>
    </citation>
    <scope>NUCLEOTIDE SEQUENCE [LARGE SCALE GENOMIC DNA]</scope>
</reference>
<feature type="domain" description="Agenet" evidence="1">
    <location>
        <begin position="185"/>
        <end position="242"/>
    </location>
</feature>
<dbReference type="SMART" id="SM00743">
    <property type="entry name" value="Agenet"/>
    <property type="match status" value="3"/>
</dbReference>
<protein>
    <recommendedName>
        <fullName evidence="1">Agenet domain-containing protein</fullName>
    </recommendedName>
</protein>
<name>V4MSA0_EUTSA</name>
<feature type="domain" description="Agenet" evidence="1">
    <location>
        <begin position="21"/>
        <end position="89"/>
    </location>
</feature>
<accession>V4MSA0</accession>
<gene>
    <name evidence="2" type="ORF">EUTSA_v10027168mg</name>
</gene>
<evidence type="ECO:0000313" key="2">
    <source>
        <dbReference type="EMBL" id="ESQ56148.1"/>
    </source>
</evidence>
<dbReference type="InterPro" id="IPR014002">
    <property type="entry name" value="Agenet_dom_plant"/>
</dbReference>
<evidence type="ECO:0000313" key="3">
    <source>
        <dbReference type="Proteomes" id="UP000030689"/>
    </source>
</evidence>
<dbReference type="InterPro" id="IPR008395">
    <property type="entry name" value="Agenet-like_dom"/>
</dbReference>
<dbReference type="CDD" id="cd20406">
    <property type="entry name" value="Tudor_Agenet_AtDUF_rpt2_4"/>
    <property type="match status" value="2"/>
</dbReference>
<dbReference type="PANTHER" id="PTHR31917:SF80">
    <property type="entry name" value="AGENET DOMAIN-CONTAINING PROTEIN-RELATED"/>
    <property type="match status" value="1"/>
</dbReference>
<dbReference type="Gramene" id="ESQ56148">
    <property type="protein sequence ID" value="ESQ56148"/>
    <property type="gene ID" value="EUTSA_v10027168mg"/>
</dbReference>
<proteinExistence type="predicted"/>
<dbReference type="EMBL" id="KI517384">
    <property type="protein sequence ID" value="ESQ56148.1"/>
    <property type="molecule type" value="Genomic_DNA"/>
</dbReference>
<dbReference type="CDD" id="cd20405">
    <property type="entry name" value="Tudor_Agenet_AtDUF_rpt1_3"/>
    <property type="match status" value="1"/>
</dbReference>
<dbReference type="AlphaFoldDB" id="V4MSA0"/>
<dbReference type="KEGG" id="eus:EUTSA_v10027168mg"/>
<dbReference type="PANTHER" id="PTHR31917">
    <property type="entry name" value="AGENET DOMAIN-CONTAINING PROTEIN-RELATED"/>
    <property type="match status" value="1"/>
</dbReference>
<keyword evidence="3" id="KW-1185">Reference proteome</keyword>
<organism evidence="2 3">
    <name type="scientific">Eutrema salsugineum</name>
    <name type="common">Saltwater cress</name>
    <name type="synonym">Sisymbrium salsugineum</name>
    <dbReference type="NCBI Taxonomy" id="72664"/>
    <lineage>
        <taxon>Eukaryota</taxon>
        <taxon>Viridiplantae</taxon>
        <taxon>Streptophyta</taxon>
        <taxon>Embryophyta</taxon>
        <taxon>Tracheophyta</taxon>
        <taxon>Spermatophyta</taxon>
        <taxon>Magnoliopsida</taxon>
        <taxon>eudicotyledons</taxon>
        <taxon>Gunneridae</taxon>
        <taxon>Pentapetalae</taxon>
        <taxon>rosids</taxon>
        <taxon>malvids</taxon>
        <taxon>Brassicales</taxon>
        <taxon>Brassicaceae</taxon>
        <taxon>Eutremeae</taxon>
        <taxon>Eutrema</taxon>
    </lineage>
</organism>
<feature type="non-terminal residue" evidence="2">
    <location>
        <position position="1"/>
    </location>
</feature>
<dbReference type="STRING" id="72664.V4MSA0"/>
<evidence type="ECO:0000259" key="1">
    <source>
        <dbReference type="SMART" id="SM00743"/>
    </source>
</evidence>
<feature type="domain" description="Agenet" evidence="1">
    <location>
        <begin position="93"/>
        <end position="150"/>
    </location>
</feature>
<dbReference type="Proteomes" id="UP000030689">
    <property type="component" value="Unassembled WGS sequence"/>
</dbReference>
<dbReference type="eggNOG" id="ENOG502QSXC">
    <property type="taxonomic scope" value="Eukaryota"/>
</dbReference>
<sequence length="248" mass="29543">KCIGIDDQKYQKLKIKSKERAQYKKGAIVEVRSEEAYTGSWYCARILNVLADDKDIVEHLRFSRDGDESIPLRDLVEAQNIRPVPPSQLSPVARYEPGDEVDAWFNKRWWISRVSKVLARGSMYLVYFISTGEELTVLHFNLRPGKEWINGRWINSYKENASNLHRRRYTVIRLMVLCKDYKLLRGKQIHKDVEAWFNDGWWSGRVYKINNNYMRYGVYFKTTDERLEFAYTDLRPCKVWRKGKWSRA</sequence>
<dbReference type="Pfam" id="PF05641">
    <property type="entry name" value="Agenet"/>
    <property type="match status" value="1"/>
</dbReference>